<evidence type="ECO:0000313" key="1">
    <source>
        <dbReference type="EMBL" id="RVW52376.1"/>
    </source>
</evidence>
<name>A0A438EXF8_VITVI</name>
<reference evidence="1 2" key="1">
    <citation type="journal article" date="2018" name="PLoS Genet.">
        <title>Population sequencing reveals clonal diversity and ancestral inbreeding in the grapevine cultivar Chardonnay.</title>
        <authorList>
            <person name="Roach M.J."/>
            <person name="Johnson D.L."/>
            <person name="Bohlmann J."/>
            <person name="van Vuuren H.J."/>
            <person name="Jones S.J."/>
            <person name="Pretorius I.S."/>
            <person name="Schmidt S.A."/>
            <person name="Borneman A.R."/>
        </authorList>
    </citation>
    <scope>NUCLEOTIDE SEQUENCE [LARGE SCALE GENOMIC DNA]</scope>
    <source>
        <strain evidence="2">cv. Chardonnay</strain>
        <tissue evidence="1">Leaf</tissue>
    </source>
</reference>
<evidence type="ECO:0000313" key="2">
    <source>
        <dbReference type="Proteomes" id="UP000288805"/>
    </source>
</evidence>
<comment type="caution">
    <text evidence="1">The sequence shown here is derived from an EMBL/GenBank/DDBJ whole genome shotgun (WGS) entry which is preliminary data.</text>
</comment>
<dbReference type="EMBL" id="QGNW01001168">
    <property type="protein sequence ID" value="RVW52376.1"/>
    <property type="molecule type" value="Genomic_DNA"/>
</dbReference>
<sequence length="108" mass="12261">MRAWFSVLINGTPSSFLPKHERLKAKRPFSAYLLILMMEVLSCFLRAVETVLINQAVSGLKIKLGKSKLLLVERIEDLEYSAYQLGCRKGTFPTKYLSMLLGTQFKSS</sequence>
<gene>
    <name evidence="1" type="ORF">CK203_072115</name>
</gene>
<protein>
    <submittedName>
        <fullName evidence="1">Uncharacterized protein</fullName>
    </submittedName>
</protein>
<dbReference type="Proteomes" id="UP000288805">
    <property type="component" value="Unassembled WGS sequence"/>
</dbReference>
<dbReference type="AlphaFoldDB" id="A0A438EXF8"/>
<accession>A0A438EXF8</accession>
<organism evidence="1 2">
    <name type="scientific">Vitis vinifera</name>
    <name type="common">Grape</name>
    <dbReference type="NCBI Taxonomy" id="29760"/>
    <lineage>
        <taxon>Eukaryota</taxon>
        <taxon>Viridiplantae</taxon>
        <taxon>Streptophyta</taxon>
        <taxon>Embryophyta</taxon>
        <taxon>Tracheophyta</taxon>
        <taxon>Spermatophyta</taxon>
        <taxon>Magnoliopsida</taxon>
        <taxon>eudicotyledons</taxon>
        <taxon>Gunneridae</taxon>
        <taxon>Pentapetalae</taxon>
        <taxon>rosids</taxon>
        <taxon>Vitales</taxon>
        <taxon>Vitaceae</taxon>
        <taxon>Viteae</taxon>
        <taxon>Vitis</taxon>
    </lineage>
</organism>
<proteinExistence type="predicted"/>